<dbReference type="RefSeq" id="WP_190209190.1">
    <property type="nucleotide sequence ID" value="NZ_BNBO01000002.1"/>
</dbReference>
<dbReference type="InterPro" id="IPR029046">
    <property type="entry name" value="LolA/LolB/LppX"/>
</dbReference>
<evidence type="ECO:0000313" key="1">
    <source>
        <dbReference type="EMBL" id="GHH60860.1"/>
    </source>
</evidence>
<reference evidence="1" key="1">
    <citation type="journal article" date="2014" name="Int. J. Syst. Evol. Microbiol.">
        <title>Complete genome sequence of Corynebacterium casei LMG S-19264T (=DSM 44701T), isolated from a smear-ripened cheese.</title>
        <authorList>
            <consortium name="US DOE Joint Genome Institute (JGI-PGF)"/>
            <person name="Walter F."/>
            <person name="Albersmeier A."/>
            <person name="Kalinowski J."/>
            <person name="Ruckert C."/>
        </authorList>
    </citation>
    <scope>NUCLEOTIDE SEQUENCE</scope>
    <source>
        <strain evidence="1">JCM 4646</strain>
    </source>
</reference>
<organism evidence="1 2">
    <name type="scientific">Kitasatospora indigofera</name>
    <dbReference type="NCBI Taxonomy" id="67307"/>
    <lineage>
        <taxon>Bacteria</taxon>
        <taxon>Bacillati</taxon>
        <taxon>Actinomycetota</taxon>
        <taxon>Actinomycetes</taxon>
        <taxon>Kitasatosporales</taxon>
        <taxon>Streptomycetaceae</taxon>
        <taxon>Kitasatospora</taxon>
    </lineage>
</organism>
<dbReference type="AlphaFoldDB" id="A0A919FCG7"/>
<dbReference type="EMBL" id="BNBO01000002">
    <property type="protein sequence ID" value="GHH60860.1"/>
    <property type="molecule type" value="Genomic_DNA"/>
</dbReference>
<protein>
    <submittedName>
        <fullName evidence="1">Uncharacterized protein</fullName>
    </submittedName>
</protein>
<dbReference type="SUPFAM" id="SSF89392">
    <property type="entry name" value="Prokaryotic lipoproteins and lipoprotein localization factors"/>
    <property type="match status" value="1"/>
</dbReference>
<accession>A0A919FCG7</accession>
<dbReference type="Gene3D" id="2.50.20.20">
    <property type="match status" value="1"/>
</dbReference>
<dbReference type="Proteomes" id="UP000617734">
    <property type="component" value="Unassembled WGS sequence"/>
</dbReference>
<dbReference type="GeneID" id="95351158"/>
<comment type="caution">
    <text evidence="1">The sequence shown here is derived from an EMBL/GenBank/DDBJ whole genome shotgun (WGS) entry which is preliminary data.</text>
</comment>
<sequence>MKAGSAWTRAARTDDMAGQANYAGYAKLLLATGPSARKGMENEGGAPAQHLAGHLGLDQVATVDPGVLRTMKAKGVTDFDCDLWIDGQGRTVRFEQRMDVQGVPVVNKVFFGEFGPVETFAAPTGG</sequence>
<name>A0A919FCG7_9ACTN</name>
<proteinExistence type="predicted"/>
<reference evidence="1" key="2">
    <citation type="submission" date="2020-09" db="EMBL/GenBank/DDBJ databases">
        <authorList>
            <person name="Sun Q."/>
            <person name="Ohkuma M."/>
        </authorList>
    </citation>
    <scope>NUCLEOTIDE SEQUENCE</scope>
    <source>
        <strain evidence="1">JCM 4646</strain>
    </source>
</reference>
<keyword evidence="2" id="KW-1185">Reference proteome</keyword>
<evidence type="ECO:0000313" key="2">
    <source>
        <dbReference type="Proteomes" id="UP000617734"/>
    </source>
</evidence>
<gene>
    <name evidence="1" type="ORF">GCM10018781_06290</name>
</gene>